<dbReference type="SUPFAM" id="SSF57903">
    <property type="entry name" value="FYVE/PHD zinc finger"/>
    <property type="match status" value="1"/>
</dbReference>
<dbReference type="AlphaFoldDB" id="A0AAW1U5G4"/>
<keyword evidence="1" id="KW-0479">Metal-binding</keyword>
<evidence type="ECO:0000256" key="1">
    <source>
        <dbReference type="ARBA" id="ARBA00022723"/>
    </source>
</evidence>
<keyword evidence="2 4" id="KW-0863">Zinc-finger</keyword>
<evidence type="ECO:0000313" key="7">
    <source>
        <dbReference type="Proteomes" id="UP001431783"/>
    </source>
</evidence>
<reference evidence="6 7" key="1">
    <citation type="submission" date="2023-03" db="EMBL/GenBank/DDBJ databases">
        <title>Genome insight into feeding habits of ladybird beetles.</title>
        <authorList>
            <person name="Li H.-S."/>
            <person name="Huang Y.-H."/>
            <person name="Pang H."/>
        </authorList>
    </citation>
    <scope>NUCLEOTIDE SEQUENCE [LARGE SCALE GENOMIC DNA]</scope>
    <source>
        <strain evidence="6">SYSU_2023b</strain>
        <tissue evidence="6">Whole body</tissue>
    </source>
</reference>
<dbReference type="InterPro" id="IPR019787">
    <property type="entry name" value="Znf_PHD-finger"/>
</dbReference>
<dbReference type="Gene3D" id="3.30.40.10">
    <property type="entry name" value="Zinc/RING finger domain, C3HC4 (zinc finger)"/>
    <property type="match status" value="1"/>
</dbReference>
<name>A0AAW1U5G4_9CUCU</name>
<evidence type="ECO:0000313" key="6">
    <source>
        <dbReference type="EMBL" id="KAK9876268.1"/>
    </source>
</evidence>
<dbReference type="SMART" id="SM00249">
    <property type="entry name" value="PHD"/>
    <property type="match status" value="1"/>
</dbReference>
<evidence type="ECO:0000256" key="2">
    <source>
        <dbReference type="ARBA" id="ARBA00022771"/>
    </source>
</evidence>
<keyword evidence="7" id="KW-1185">Reference proteome</keyword>
<proteinExistence type="predicted"/>
<dbReference type="InterPro" id="IPR013083">
    <property type="entry name" value="Znf_RING/FYVE/PHD"/>
</dbReference>
<evidence type="ECO:0000256" key="3">
    <source>
        <dbReference type="ARBA" id="ARBA00022833"/>
    </source>
</evidence>
<accession>A0AAW1U5G4</accession>
<dbReference type="EMBL" id="JARQZJ010000036">
    <property type="protein sequence ID" value="KAK9876268.1"/>
    <property type="molecule type" value="Genomic_DNA"/>
</dbReference>
<gene>
    <name evidence="6" type="ORF">WA026_012567</name>
</gene>
<dbReference type="Proteomes" id="UP001431783">
    <property type="component" value="Unassembled WGS sequence"/>
</dbReference>
<dbReference type="GO" id="GO:0008270">
    <property type="term" value="F:zinc ion binding"/>
    <property type="evidence" value="ECO:0007669"/>
    <property type="project" value="UniProtKB-KW"/>
</dbReference>
<evidence type="ECO:0000259" key="5">
    <source>
        <dbReference type="PROSITE" id="PS50016"/>
    </source>
</evidence>
<feature type="domain" description="PHD-type" evidence="5">
    <location>
        <begin position="30"/>
        <end position="87"/>
    </location>
</feature>
<keyword evidence="3" id="KW-0862">Zinc</keyword>
<organism evidence="6 7">
    <name type="scientific">Henosepilachna vigintioctopunctata</name>
    <dbReference type="NCBI Taxonomy" id="420089"/>
    <lineage>
        <taxon>Eukaryota</taxon>
        <taxon>Metazoa</taxon>
        <taxon>Ecdysozoa</taxon>
        <taxon>Arthropoda</taxon>
        <taxon>Hexapoda</taxon>
        <taxon>Insecta</taxon>
        <taxon>Pterygota</taxon>
        <taxon>Neoptera</taxon>
        <taxon>Endopterygota</taxon>
        <taxon>Coleoptera</taxon>
        <taxon>Polyphaga</taxon>
        <taxon>Cucujiformia</taxon>
        <taxon>Coccinelloidea</taxon>
        <taxon>Coccinellidae</taxon>
        <taxon>Epilachninae</taxon>
        <taxon>Epilachnini</taxon>
        <taxon>Henosepilachna</taxon>
    </lineage>
</organism>
<evidence type="ECO:0000256" key="4">
    <source>
        <dbReference type="PROSITE-ProRule" id="PRU00146"/>
    </source>
</evidence>
<dbReference type="InterPro" id="IPR019786">
    <property type="entry name" value="Zinc_finger_PHD-type_CS"/>
</dbReference>
<protein>
    <recommendedName>
        <fullName evidence="5">PHD-type domain-containing protein</fullName>
    </recommendedName>
</protein>
<dbReference type="PROSITE" id="PS01359">
    <property type="entry name" value="ZF_PHD_1"/>
    <property type="match status" value="1"/>
</dbReference>
<sequence length="100" mass="11602">MLLPVNNKELKFEFTFRVFRLSYILGKRMSQICGNCTQTINIKSPGISCIVCKYSFHIKCTDVNNQHMNLVKIMPDFLWQCLKCRDKEIVQDGKYGNCTG</sequence>
<dbReference type="InterPro" id="IPR011011">
    <property type="entry name" value="Znf_FYVE_PHD"/>
</dbReference>
<dbReference type="InterPro" id="IPR001965">
    <property type="entry name" value="Znf_PHD"/>
</dbReference>
<dbReference type="PROSITE" id="PS50016">
    <property type="entry name" value="ZF_PHD_2"/>
    <property type="match status" value="1"/>
</dbReference>
<comment type="caution">
    <text evidence="6">The sequence shown here is derived from an EMBL/GenBank/DDBJ whole genome shotgun (WGS) entry which is preliminary data.</text>
</comment>